<keyword evidence="1" id="KW-1133">Transmembrane helix</keyword>
<name>A0A5A5TZP7_LEUCI</name>
<proteinExistence type="predicted"/>
<comment type="caution">
    <text evidence="2">The sequence shown here is derived from an EMBL/GenBank/DDBJ whole genome shotgun (WGS) entry which is preliminary data.</text>
</comment>
<evidence type="ECO:0000256" key="1">
    <source>
        <dbReference type="SAM" id="Phobius"/>
    </source>
</evidence>
<dbReference type="EMBL" id="BJJW01000002">
    <property type="protein sequence ID" value="GDZ83115.1"/>
    <property type="molecule type" value="Genomic_DNA"/>
</dbReference>
<evidence type="ECO:0000313" key="2">
    <source>
        <dbReference type="EMBL" id="GDZ83115.1"/>
    </source>
</evidence>
<reference evidence="2 3" key="1">
    <citation type="submission" date="2019-04" db="EMBL/GenBank/DDBJ databases">
        <title>A pseudo-fructophilic Leuconostoc citreum strain F192-5 isolated from peel of satsuma mandarin: the first report for isolation and characterization of strain-dependent fructophilic-like characteristics.</title>
        <authorList>
            <person name="Maeno S."/>
            <person name="Tanizawa Y."/>
            <person name="Kajikawa A."/>
            <person name="Kanesaki Y."/>
            <person name="Kubota E."/>
            <person name="Arita M."/>
            <person name="Leon D."/>
            <person name="Endo A."/>
        </authorList>
    </citation>
    <scope>NUCLEOTIDE SEQUENCE [LARGE SCALE GENOMIC DNA]</scope>
    <source>
        <strain evidence="2 3">F192-5</strain>
    </source>
</reference>
<evidence type="ECO:0008006" key="4">
    <source>
        <dbReference type="Google" id="ProtNLM"/>
    </source>
</evidence>
<gene>
    <name evidence="2" type="ORF">LCIT_03570</name>
</gene>
<feature type="transmembrane region" description="Helical" evidence="1">
    <location>
        <begin position="12"/>
        <end position="29"/>
    </location>
</feature>
<evidence type="ECO:0000313" key="3">
    <source>
        <dbReference type="Proteomes" id="UP000323274"/>
    </source>
</evidence>
<protein>
    <recommendedName>
        <fullName evidence="4">Integral membrane protein</fullName>
    </recommendedName>
</protein>
<feature type="transmembrane region" description="Helical" evidence="1">
    <location>
        <begin position="74"/>
        <end position="94"/>
    </location>
</feature>
<dbReference type="Proteomes" id="UP000323274">
    <property type="component" value="Unassembled WGS sequence"/>
</dbReference>
<keyword evidence="1" id="KW-0472">Membrane</keyword>
<keyword evidence="1" id="KW-0812">Transmembrane</keyword>
<feature type="transmembrane region" description="Helical" evidence="1">
    <location>
        <begin position="100"/>
        <end position="121"/>
    </location>
</feature>
<sequence length="133" mass="15457">MKRHFWKNRQWVTIAIEEIVIGVIVMMHYQQLDSHLPHALGLLDDAPFGMLYIVIGTTLLVNSLWDFYWHRIRLILIALSGGMWTILTVSYALNDIVKDNLSIVPFIFAIITTNVFLSAWLEPRYKLKGGDHY</sequence>
<organism evidence="2 3">
    <name type="scientific">Leuconostoc citreum</name>
    <dbReference type="NCBI Taxonomy" id="33964"/>
    <lineage>
        <taxon>Bacteria</taxon>
        <taxon>Bacillati</taxon>
        <taxon>Bacillota</taxon>
        <taxon>Bacilli</taxon>
        <taxon>Lactobacillales</taxon>
        <taxon>Lactobacillaceae</taxon>
        <taxon>Leuconostoc</taxon>
    </lineage>
</organism>
<dbReference type="AlphaFoldDB" id="A0A5A5TZP7"/>
<dbReference type="RefSeq" id="WP_149333723.1">
    <property type="nucleotide sequence ID" value="NZ_BJJW01000002.1"/>
</dbReference>
<feature type="transmembrane region" description="Helical" evidence="1">
    <location>
        <begin position="49"/>
        <end position="67"/>
    </location>
</feature>
<accession>A0A5A5TZP7</accession>